<comment type="caution">
    <text evidence="4">The sequence shown here is derived from an EMBL/GenBank/DDBJ whole genome shotgun (WGS) entry which is preliminary data.</text>
</comment>
<sequence>MDGTSFSRRVRAALGAGAALAATGGALAAPAAALEVDTAPAAPEVRMRAFDPADFADRAAALPAGLTEAIRRDLGQSPEEYLATAAAARLAGEVVGSLGDMVRSAWLEGQTLHVAVDDRGAAIAARTTGAQVQVGDVLTDALAAARAQDKLAYIDRAAERVVAIGAEVRGEPVGQVRLSARSRDGDHRGGAGLAVRTPLADYHCSTAFAGTDTGGEPRLLTAGHCGAGTDGPFTSGVDELAPDAPLSGGPVAWPGLIGDAIGEYVPDSVTFGDGRDAALISVDGDVRPEVAGWSPGAGDDPALTVHDSVSAVAGAPVCAAGVASGWTCGYVLDARTTVPVSGQSVTGFLFDACVLPGDSGGAVTVGTYALGLSSGSTWPGPSCADGAPAAGGDDVSVGYALTGVDSVEALYGSGWDLAVQVGAPEVTAPGDDATTGSRPTITGSADAAAGAVVTVRIENGPELEARVGADGRWSVPVGTPLDPGTYAYTARTSLRPATSDRTITSEETTGEFEVAEQAGIGVSWPAPGHVSPEGRLDFEGTGEPGATVTLTIGGEELARTTVREDGTWKLRAGSPRPAGRFDAVLTQHLADAAAIAAEADGPEGDAAGGEAAGTAPATPGSAATGSGETGAGSADTEAPESGTATDATVTVTNVGVAPSAPAVSAPSGRISATDAGTLSGAGLPGAAVSVRVAAAGSDVAAAPELRAEAGADGAWTIQLDSPLTAGRHVIVATQSVDDLTSEPSNPVIVEVTETARSGGGIGSATDVSADDDGLPSGVLAAAAGVLAAAVAAAIAWRRRRATG</sequence>
<feature type="chain" id="PRO_5020649591" description="Trypsin-like serine protease" evidence="3">
    <location>
        <begin position="29"/>
        <end position="803"/>
    </location>
</feature>
<dbReference type="PROSITE" id="PS00134">
    <property type="entry name" value="TRYPSIN_HIS"/>
    <property type="match status" value="1"/>
</dbReference>
<dbReference type="InterPro" id="IPR043504">
    <property type="entry name" value="Peptidase_S1_PA_chymotrypsin"/>
</dbReference>
<reference evidence="4 5" key="1">
    <citation type="submission" date="2019-02" db="EMBL/GenBank/DDBJ databases">
        <title>Draft genome sequences of novel Actinobacteria.</title>
        <authorList>
            <person name="Sahin N."/>
            <person name="Ay H."/>
            <person name="Saygin H."/>
        </authorList>
    </citation>
    <scope>NUCLEOTIDE SEQUENCE [LARGE SCALE GENOMIC DNA]</scope>
    <source>
        <strain evidence="4 5">8K307</strain>
    </source>
</reference>
<keyword evidence="3" id="KW-0732">Signal</keyword>
<protein>
    <recommendedName>
        <fullName evidence="6">Trypsin-like serine protease</fullName>
    </recommendedName>
</protein>
<dbReference type="PROSITE" id="PS51318">
    <property type="entry name" value="TAT"/>
    <property type="match status" value="1"/>
</dbReference>
<dbReference type="Gene3D" id="3.30.300.50">
    <property type="match status" value="1"/>
</dbReference>
<dbReference type="GO" id="GO:0005975">
    <property type="term" value="P:carbohydrate metabolic process"/>
    <property type="evidence" value="ECO:0007669"/>
    <property type="project" value="UniProtKB-ARBA"/>
</dbReference>
<dbReference type="GO" id="GO:0004252">
    <property type="term" value="F:serine-type endopeptidase activity"/>
    <property type="evidence" value="ECO:0007669"/>
    <property type="project" value="InterPro"/>
</dbReference>
<name>A0A4R5A8Q7_9ACTN</name>
<dbReference type="InterPro" id="IPR006311">
    <property type="entry name" value="TAT_signal"/>
</dbReference>
<dbReference type="Gene3D" id="2.40.10.10">
    <property type="entry name" value="Trypsin-like serine proteases"/>
    <property type="match status" value="2"/>
</dbReference>
<dbReference type="Proteomes" id="UP000295217">
    <property type="component" value="Unassembled WGS sequence"/>
</dbReference>
<dbReference type="Gene3D" id="2.60.40.10">
    <property type="entry name" value="Immunoglobulins"/>
    <property type="match status" value="2"/>
</dbReference>
<dbReference type="InterPro" id="IPR009003">
    <property type="entry name" value="Peptidase_S1_PA"/>
</dbReference>
<evidence type="ECO:0000313" key="5">
    <source>
        <dbReference type="Proteomes" id="UP000295217"/>
    </source>
</evidence>
<gene>
    <name evidence="4" type="ORF">E1262_19010</name>
</gene>
<feature type="compositionally biased region" description="Low complexity" evidence="1">
    <location>
        <begin position="612"/>
        <end position="635"/>
    </location>
</feature>
<dbReference type="OrthoDB" id="8781117at2"/>
<keyword evidence="5" id="KW-1185">Reference proteome</keyword>
<feature type="region of interest" description="Disordered" evidence="1">
    <location>
        <begin position="600"/>
        <end position="643"/>
    </location>
</feature>
<dbReference type="RefSeq" id="WP_132104706.1">
    <property type="nucleotide sequence ID" value="NZ_SMLB01000028.1"/>
</dbReference>
<accession>A0A4R5A8Q7</accession>
<dbReference type="InterPro" id="IPR033116">
    <property type="entry name" value="TRYPSIN_SER"/>
</dbReference>
<dbReference type="SUPFAM" id="SSF50494">
    <property type="entry name" value="Trypsin-like serine proteases"/>
    <property type="match status" value="1"/>
</dbReference>
<feature type="signal peptide" evidence="3">
    <location>
        <begin position="1"/>
        <end position="28"/>
    </location>
</feature>
<keyword evidence="2" id="KW-0472">Membrane</keyword>
<evidence type="ECO:0008006" key="6">
    <source>
        <dbReference type="Google" id="ProtNLM"/>
    </source>
</evidence>
<proteinExistence type="predicted"/>
<keyword evidence="2" id="KW-0812">Transmembrane</keyword>
<dbReference type="InterPro" id="IPR018114">
    <property type="entry name" value="TRYPSIN_HIS"/>
</dbReference>
<dbReference type="InterPro" id="IPR035070">
    <property type="entry name" value="Streptogrisin_prodomain"/>
</dbReference>
<dbReference type="GO" id="GO:0006508">
    <property type="term" value="P:proteolysis"/>
    <property type="evidence" value="ECO:0007669"/>
    <property type="project" value="InterPro"/>
</dbReference>
<dbReference type="CDD" id="cd21112">
    <property type="entry name" value="alphaLP-like"/>
    <property type="match status" value="1"/>
</dbReference>
<keyword evidence="2" id="KW-1133">Transmembrane helix</keyword>
<evidence type="ECO:0000256" key="2">
    <source>
        <dbReference type="SAM" id="Phobius"/>
    </source>
</evidence>
<organism evidence="4 5">
    <name type="scientific">Jiangella aurantiaca</name>
    <dbReference type="NCBI Taxonomy" id="2530373"/>
    <lineage>
        <taxon>Bacteria</taxon>
        <taxon>Bacillati</taxon>
        <taxon>Actinomycetota</taxon>
        <taxon>Actinomycetes</taxon>
        <taxon>Jiangellales</taxon>
        <taxon>Jiangellaceae</taxon>
        <taxon>Jiangella</taxon>
    </lineage>
</organism>
<dbReference type="InterPro" id="IPR013783">
    <property type="entry name" value="Ig-like_fold"/>
</dbReference>
<evidence type="ECO:0000256" key="3">
    <source>
        <dbReference type="SAM" id="SignalP"/>
    </source>
</evidence>
<dbReference type="AlphaFoldDB" id="A0A4R5A8Q7"/>
<dbReference type="Gene3D" id="3.30.420.430">
    <property type="match status" value="1"/>
</dbReference>
<evidence type="ECO:0000256" key="1">
    <source>
        <dbReference type="SAM" id="MobiDB-lite"/>
    </source>
</evidence>
<dbReference type="EMBL" id="SMLB01000028">
    <property type="protein sequence ID" value="TDD67540.1"/>
    <property type="molecule type" value="Genomic_DNA"/>
</dbReference>
<dbReference type="PROSITE" id="PS00135">
    <property type="entry name" value="TRYPSIN_SER"/>
    <property type="match status" value="1"/>
</dbReference>
<feature type="transmembrane region" description="Helical" evidence="2">
    <location>
        <begin position="777"/>
        <end position="796"/>
    </location>
</feature>
<evidence type="ECO:0000313" key="4">
    <source>
        <dbReference type="EMBL" id="TDD67540.1"/>
    </source>
</evidence>